<dbReference type="Proteomes" id="UP001546774">
    <property type="component" value="Unassembled WGS sequence"/>
</dbReference>
<feature type="transmembrane region" description="Helical" evidence="5">
    <location>
        <begin position="6"/>
        <end position="24"/>
    </location>
</feature>
<keyword evidence="5" id="KW-0472">Membrane</keyword>
<keyword evidence="2" id="KW-0067">ATP-binding</keyword>
<protein>
    <recommendedName>
        <fullName evidence="6">DNA mismatch repair proteins mutS family domain-containing protein</fullName>
    </recommendedName>
</protein>
<evidence type="ECO:0000313" key="7">
    <source>
        <dbReference type="EMBL" id="MEQ2554125.1"/>
    </source>
</evidence>
<dbReference type="Pfam" id="PF00488">
    <property type="entry name" value="MutS_V"/>
    <property type="match status" value="1"/>
</dbReference>
<dbReference type="PANTHER" id="PTHR11361">
    <property type="entry name" value="DNA MISMATCH REPAIR PROTEIN MUTS FAMILY MEMBER"/>
    <property type="match status" value="1"/>
</dbReference>
<proteinExistence type="predicted"/>
<keyword evidence="8" id="KW-1185">Reference proteome</keyword>
<evidence type="ECO:0000256" key="1">
    <source>
        <dbReference type="ARBA" id="ARBA00022741"/>
    </source>
</evidence>
<feature type="transmembrane region" description="Helical" evidence="5">
    <location>
        <begin position="171"/>
        <end position="204"/>
    </location>
</feature>
<dbReference type="EMBL" id="JBBMFS010000002">
    <property type="protein sequence ID" value="MEQ2554125.1"/>
    <property type="molecule type" value="Genomic_DNA"/>
</dbReference>
<dbReference type="InterPro" id="IPR027417">
    <property type="entry name" value="P-loop_NTPase"/>
</dbReference>
<sequence>MTFLNSAPFWLIVCFLVIAVYVSADGKRKHRAKVLKQLKSSFGKPSGRRYGEDEYERLTHYYRECAEQSGEGIDDITWNDLNMDDIFKQMNIANSSAGQEYLYRLLRTPAESPDRLREIDSLAEYFAAHEKERIALQQEFVKLGFVKYLSLSDYIGLMVGMEPGGNGVHIAALIALAAAFVVCFAVNPVIGIGLIVAAVTFSILTYYKMKAKVEHYFVCIAQIVRMTAAAQAIAQQKNAGLEEYNKKLEELCKKFQSVTKNAWLLESGNVNGSLSEMAMEYMRMLTHVDLMKFNSMVRHIGNCQAEVYELFDTLGLLEACISVASYRQMLPYWSKPQLLTGSRRKLVIEEGYHPLIEKPVANSMHTEKNVLLTGSNASGKSTFLRTIAVNAVLSQTIFTSVSKNYQAPYFRIYSSMSLKDDLGGKNSYYIVEIKALKRILTAAEQTGCPVLCFVDEVLRGTNTVERIAASSEILKYLKDKNVLCFAATHDIELTAILSGCYDNYHFQEEVTDSDVSFNFKLFKGPATTRNAIKLLKMIGYDASIIKGAECQAGYFIENGVWKI</sequence>
<dbReference type="SMART" id="SM00534">
    <property type="entry name" value="MUTSac"/>
    <property type="match status" value="1"/>
</dbReference>
<evidence type="ECO:0000256" key="3">
    <source>
        <dbReference type="ARBA" id="ARBA00023125"/>
    </source>
</evidence>
<keyword evidence="1" id="KW-0547">Nucleotide-binding</keyword>
<evidence type="ECO:0000313" key="8">
    <source>
        <dbReference type="Proteomes" id="UP001546774"/>
    </source>
</evidence>
<evidence type="ECO:0000256" key="2">
    <source>
        <dbReference type="ARBA" id="ARBA00022840"/>
    </source>
</evidence>
<organism evidence="7 8">
    <name type="scientific">Lachnospira intestinalis</name>
    <dbReference type="NCBI Taxonomy" id="3133158"/>
    <lineage>
        <taxon>Bacteria</taxon>
        <taxon>Bacillati</taxon>
        <taxon>Bacillota</taxon>
        <taxon>Clostridia</taxon>
        <taxon>Lachnospirales</taxon>
        <taxon>Lachnospiraceae</taxon>
        <taxon>Lachnospira</taxon>
    </lineage>
</organism>
<reference evidence="7" key="1">
    <citation type="submission" date="2024-03" db="EMBL/GenBank/DDBJ databases">
        <title>Human intestinal bacterial collection.</title>
        <authorList>
            <person name="Pauvert C."/>
            <person name="Hitch T.C.A."/>
            <person name="Clavel T."/>
        </authorList>
    </citation>
    <scope>NUCLEOTIDE SEQUENCE [LARGE SCALE GENOMIC DNA]</scope>
    <source>
        <strain evidence="7">CLA-AA-H89B</strain>
    </source>
</reference>
<evidence type="ECO:0000259" key="6">
    <source>
        <dbReference type="SMART" id="SM00534"/>
    </source>
</evidence>
<gene>
    <name evidence="7" type="ORF">WMO37_03720</name>
</gene>
<dbReference type="InterPro" id="IPR000432">
    <property type="entry name" value="DNA_mismatch_repair_MutS_C"/>
</dbReference>
<keyword evidence="5" id="KW-0812">Transmembrane</keyword>
<feature type="domain" description="DNA mismatch repair proteins mutS family" evidence="6">
    <location>
        <begin position="367"/>
        <end position="553"/>
    </location>
</feature>
<evidence type="ECO:0000256" key="5">
    <source>
        <dbReference type="SAM" id="Phobius"/>
    </source>
</evidence>
<evidence type="ECO:0000256" key="4">
    <source>
        <dbReference type="SAM" id="Coils"/>
    </source>
</evidence>
<keyword evidence="4" id="KW-0175">Coiled coil</keyword>
<dbReference type="InterPro" id="IPR045076">
    <property type="entry name" value="MutS"/>
</dbReference>
<comment type="caution">
    <text evidence="7">The sequence shown here is derived from an EMBL/GenBank/DDBJ whole genome shotgun (WGS) entry which is preliminary data.</text>
</comment>
<keyword evidence="5" id="KW-1133">Transmembrane helix</keyword>
<dbReference type="SUPFAM" id="SSF52540">
    <property type="entry name" value="P-loop containing nucleoside triphosphate hydrolases"/>
    <property type="match status" value="1"/>
</dbReference>
<dbReference type="Gene3D" id="3.40.50.300">
    <property type="entry name" value="P-loop containing nucleotide triphosphate hydrolases"/>
    <property type="match status" value="1"/>
</dbReference>
<accession>A0ABV1H3S5</accession>
<dbReference type="PANTHER" id="PTHR11361:SF152">
    <property type="entry name" value="DNA MISMATCH REPAIR PROTEIN"/>
    <property type="match status" value="1"/>
</dbReference>
<keyword evidence="3" id="KW-0238">DNA-binding</keyword>
<feature type="coiled-coil region" evidence="4">
    <location>
        <begin position="234"/>
        <end position="261"/>
    </location>
</feature>
<name>A0ABV1H3S5_9FIRM</name>